<organism evidence="1 2">
    <name type="scientific">Almyronema epifaneia S1</name>
    <dbReference type="NCBI Taxonomy" id="2991925"/>
    <lineage>
        <taxon>Bacteria</taxon>
        <taxon>Bacillati</taxon>
        <taxon>Cyanobacteriota</taxon>
        <taxon>Cyanophyceae</taxon>
        <taxon>Nodosilineales</taxon>
        <taxon>Nodosilineaceae</taxon>
        <taxon>Almyronema</taxon>
        <taxon>Almyronema epifaneia</taxon>
    </lineage>
</organism>
<proteinExistence type="predicted"/>
<dbReference type="Proteomes" id="UP001600165">
    <property type="component" value="Unassembled WGS sequence"/>
</dbReference>
<evidence type="ECO:0000313" key="2">
    <source>
        <dbReference type="Proteomes" id="UP001600165"/>
    </source>
</evidence>
<protein>
    <submittedName>
        <fullName evidence="1">Uncharacterized protein</fullName>
    </submittedName>
</protein>
<name>A0ABW6IHR8_9CYAN</name>
<gene>
    <name evidence="1" type="ORF">ACFVKH_15705</name>
</gene>
<comment type="caution">
    <text evidence="1">The sequence shown here is derived from an EMBL/GenBank/DDBJ whole genome shotgun (WGS) entry which is preliminary data.</text>
</comment>
<sequence>MSDTANLEKLAGVINRASQQGKGGFVRMLWGNQPADVQSQLMPLLESEALQTIAPASE</sequence>
<reference evidence="1 2" key="1">
    <citation type="submission" date="2024-10" db="EMBL/GenBank/DDBJ databases">
        <authorList>
            <person name="Ratan Roy A."/>
            <person name="Morales Sandoval P.H."/>
            <person name="De Los Santos Villalobos S."/>
            <person name="Chakraborty S."/>
            <person name="Mukherjee J."/>
        </authorList>
    </citation>
    <scope>NUCLEOTIDE SEQUENCE [LARGE SCALE GENOMIC DNA]</scope>
    <source>
        <strain evidence="1 2">S1</strain>
    </source>
</reference>
<accession>A0ABW6IHR8</accession>
<evidence type="ECO:0000313" key="1">
    <source>
        <dbReference type="EMBL" id="MFE4107735.1"/>
    </source>
</evidence>
<dbReference type="RefSeq" id="WP_377966741.1">
    <property type="nucleotide sequence ID" value="NZ_JBHZOL010000090.1"/>
</dbReference>
<dbReference type="EMBL" id="JBHZOL010000090">
    <property type="protein sequence ID" value="MFE4107735.1"/>
    <property type="molecule type" value="Genomic_DNA"/>
</dbReference>
<keyword evidence="2" id="KW-1185">Reference proteome</keyword>